<dbReference type="Proteomes" id="UP001221686">
    <property type="component" value="Unassembled WGS sequence"/>
</dbReference>
<name>A0ABT5E7A7_9BACT</name>
<dbReference type="RefSeq" id="WP_272089782.1">
    <property type="nucleotide sequence ID" value="NZ_JAQNDL010000003.1"/>
</dbReference>
<accession>A0ABT5E7A7</accession>
<gene>
    <name evidence="1" type="ORF">POL25_30515</name>
</gene>
<proteinExistence type="predicted"/>
<dbReference type="SUPFAM" id="SSF50969">
    <property type="entry name" value="YVTN repeat-like/Quinoprotein amine dehydrogenase"/>
    <property type="match status" value="1"/>
</dbReference>
<dbReference type="InterPro" id="IPR011044">
    <property type="entry name" value="Quino_amine_DH_bsu"/>
</dbReference>
<dbReference type="InterPro" id="IPR011047">
    <property type="entry name" value="Quinoprotein_ADH-like_sf"/>
</dbReference>
<dbReference type="Gene3D" id="2.130.10.10">
    <property type="entry name" value="YVTN repeat-like/Quinoprotein amine dehydrogenase"/>
    <property type="match status" value="2"/>
</dbReference>
<protein>
    <recommendedName>
        <fullName evidence="3">WD40 repeat domain-containing protein</fullName>
    </recommendedName>
</protein>
<keyword evidence="2" id="KW-1185">Reference proteome</keyword>
<evidence type="ECO:0008006" key="3">
    <source>
        <dbReference type="Google" id="ProtNLM"/>
    </source>
</evidence>
<dbReference type="EMBL" id="JAQNDL010000003">
    <property type="protein sequence ID" value="MDC0721280.1"/>
    <property type="molecule type" value="Genomic_DNA"/>
</dbReference>
<dbReference type="InterPro" id="IPR015943">
    <property type="entry name" value="WD40/YVTN_repeat-like_dom_sf"/>
</dbReference>
<evidence type="ECO:0000313" key="1">
    <source>
        <dbReference type="EMBL" id="MDC0721280.1"/>
    </source>
</evidence>
<dbReference type="SUPFAM" id="SSF50998">
    <property type="entry name" value="Quinoprotein alcohol dehydrogenase-like"/>
    <property type="match status" value="1"/>
</dbReference>
<comment type="caution">
    <text evidence="1">The sequence shown here is derived from an EMBL/GenBank/DDBJ whole genome shotgun (WGS) entry which is preliminary data.</text>
</comment>
<reference evidence="1 2" key="1">
    <citation type="submission" date="2022-11" db="EMBL/GenBank/DDBJ databases">
        <title>Minimal conservation of predation-associated metabolite biosynthetic gene clusters underscores biosynthetic potential of Myxococcota including descriptions for ten novel species: Archangium lansinium sp. nov., Myxococcus landrumus sp. nov., Nannocystis bai.</title>
        <authorList>
            <person name="Ahearne A."/>
            <person name="Stevens C."/>
            <person name="Dowd S."/>
        </authorList>
    </citation>
    <scope>NUCLEOTIDE SEQUENCE [LARGE SCALE GENOMIC DNA]</scope>
    <source>
        <strain evidence="1 2">BB15-2</strain>
    </source>
</reference>
<organism evidence="1 2">
    <name type="scientific">Nannocystis bainbridge</name>
    <dbReference type="NCBI Taxonomy" id="2995303"/>
    <lineage>
        <taxon>Bacteria</taxon>
        <taxon>Pseudomonadati</taxon>
        <taxon>Myxococcota</taxon>
        <taxon>Polyangia</taxon>
        <taxon>Nannocystales</taxon>
        <taxon>Nannocystaceae</taxon>
        <taxon>Nannocystis</taxon>
    </lineage>
</organism>
<sequence>MTWTPRLAAPIVHFAAAPRGPALRIFAGKPHALAFLADGSLVVGASHGLTLHDPASPMPPRASIPAIGGVEWMVAHPDGESVVAAVREPGGRAVVRVWPASGRVVGLVPAPIPGFQFNGALTPDGAQLVGYRPGRPATLFRVDTLTGAVLGEIELPPEARGALAVRRDGAVYMSSNHLLIVHADGRIEPREDSPFFIGPNPLLVTDDGGMIGTRGERAGLVDGKFVHLRDLSIGSGPGTVAHDRSRVTFHDSLGEVVVWEVAAERAIFTARQPGTIGQQPGWRGQGAAASASHVAAIDCIDASVAIWAIDRPEQPLARVTGFSRGLRRVIVYEGAVTAHLTQSLNYLDSVVEIELASGATRMLTHVQVHDVVRTRDRQRMVVLHDGAAVAVAVLDAEGEKLETIEVQRCADGLALAPNDATWGVLSHTRPSNPRSDPTCHAQWRAFGAAKGKTFKAKGDWPRLALADEVAAVLIGEALAVVGLAKAKPTLSLQIERGGAIAISPEGAFVAVAGYPEIRLIRVATGAVVEALPELPSGPSHACSLLLTREWLFVGHEWGQITQHRVPGGEQVAVLHRHTDQVLDLRWADGALWSASEDGTIVRWGELEP</sequence>
<evidence type="ECO:0000313" key="2">
    <source>
        <dbReference type="Proteomes" id="UP001221686"/>
    </source>
</evidence>